<dbReference type="PANTHER" id="PTHR42894">
    <property type="entry name" value="N-(5'-PHOSPHORIBOSYL)ANTHRANILATE ISOMERASE"/>
    <property type="match status" value="1"/>
</dbReference>
<evidence type="ECO:0000256" key="6">
    <source>
        <dbReference type="ARBA" id="ARBA00022822"/>
    </source>
</evidence>
<protein>
    <recommendedName>
        <fullName evidence="4 9">N-(5'-phosphoribosyl)anthranilate isomerase</fullName>
        <shortName evidence="9">PRAI</shortName>
        <ecNumber evidence="3 9">5.3.1.24</ecNumber>
    </recommendedName>
</protein>
<keyword evidence="5 9" id="KW-0028">Amino-acid biosynthesis</keyword>
<name>A0ABV8QN57_9BACT</name>
<comment type="catalytic activity">
    <reaction evidence="1 9">
        <text>N-(5-phospho-beta-D-ribosyl)anthranilate = 1-(2-carboxyphenylamino)-1-deoxy-D-ribulose 5-phosphate</text>
        <dbReference type="Rhea" id="RHEA:21540"/>
        <dbReference type="ChEBI" id="CHEBI:18277"/>
        <dbReference type="ChEBI" id="CHEBI:58613"/>
        <dbReference type="EC" id="5.3.1.24"/>
    </reaction>
</comment>
<accession>A0ABV8QN57</accession>
<evidence type="ECO:0000313" key="12">
    <source>
        <dbReference type="Proteomes" id="UP001595907"/>
    </source>
</evidence>
<reference evidence="12" key="1">
    <citation type="journal article" date="2019" name="Int. J. Syst. Evol. Microbiol.">
        <title>The Global Catalogue of Microorganisms (GCM) 10K type strain sequencing project: providing services to taxonomists for standard genome sequencing and annotation.</title>
        <authorList>
            <consortium name="The Broad Institute Genomics Platform"/>
            <consortium name="The Broad Institute Genome Sequencing Center for Infectious Disease"/>
            <person name="Wu L."/>
            <person name="Ma J."/>
        </authorList>
    </citation>
    <scope>NUCLEOTIDE SEQUENCE [LARGE SCALE GENOMIC DNA]</scope>
    <source>
        <strain evidence="12">CECT 8289</strain>
    </source>
</reference>
<evidence type="ECO:0000256" key="8">
    <source>
        <dbReference type="ARBA" id="ARBA00023235"/>
    </source>
</evidence>
<feature type="domain" description="N-(5'phosphoribosyl) anthranilate isomerase (PRAI)" evidence="10">
    <location>
        <begin position="4"/>
        <end position="205"/>
    </location>
</feature>
<evidence type="ECO:0000256" key="2">
    <source>
        <dbReference type="ARBA" id="ARBA00004664"/>
    </source>
</evidence>
<keyword evidence="12" id="KW-1185">Reference proteome</keyword>
<keyword evidence="7 9" id="KW-0057">Aromatic amino acid biosynthesis</keyword>
<evidence type="ECO:0000256" key="1">
    <source>
        <dbReference type="ARBA" id="ARBA00001164"/>
    </source>
</evidence>
<dbReference type="InterPro" id="IPR013785">
    <property type="entry name" value="Aldolase_TIM"/>
</dbReference>
<comment type="caution">
    <text evidence="11">The sequence shown here is derived from an EMBL/GenBank/DDBJ whole genome shotgun (WGS) entry which is preliminary data.</text>
</comment>
<dbReference type="EMBL" id="JBHSCZ010000001">
    <property type="protein sequence ID" value="MFC4261735.1"/>
    <property type="molecule type" value="Genomic_DNA"/>
</dbReference>
<evidence type="ECO:0000256" key="4">
    <source>
        <dbReference type="ARBA" id="ARBA00022272"/>
    </source>
</evidence>
<dbReference type="InterPro" id="IPR044643">
    <property type="entry name" value="TrpF_fam"/>
</dbReference>
<dbReference type="CDD" id="cd00405">
    <property type="entry name" value="PRAI"/>
    <property type="match status" value="1"/>
</dbReference>
<evidence type="ECO:0000259" key="10">
    <source>
        <dbReference type="Pfam" id="PF00697"/>
    </source>
</evidence>
<evidence type="ECO:0000256" key="9">
    <source>
        <dbReference type="HAMAP-Rule" id="MF_00135"/>
    </source>
</evidence>
<dbReference type="Proteomes" id="UP001595907">
    <property type="component" value="Unassembled WGS sequence"/>
</dbReference>
<sequence length="208" mass="23299">MNIKVCGITSKKQLQQLDGLNVAYAGFIFYEKSPRYAGLKLANEDLTEMDLDVKKVGVFVDAEYEDIMEMVEKYELDMVQLHGNESPELCEELSEDVEVIKAFSITDTTTSIDTLVAPYDNVCDYYLFDAASKTAKGGTGTKFDWKKITDSKIEKPFFLSGGIGPDDVTALKKFKHPDFFGIDVNSQFEKEPGVKDMGAVLKFVHDLK</sequence>
<keyword evidence="8 9" id="KW-0413">Isomerase</keyword>
<evidence type="ECO:0000313" key="11">
    <source>
        <dbReference type="EMBL" id="MFC4261735.1"/>
    </source>
</evidence>
<evidence type="ECO:0000256" key="3">
    <source>
        <dbReference type="ARBA" id="ARBA00012572"/>
    </source>
</evidence>
<dbReference type="Gene3D" id="3.20.20.70">
    <property type="entry name" value="Aldolase class I"/>
    <property type="match status" value="1"/>
</dbReference>
<evidence type="ECO:0000256" key="5">
    <source>
        <dbReference type="ARBA" id="ARBA00022605"/>
    </source>
</evidence>
<dbReference type="GO" id="GO:0016853">
    <property type="term" value="F:isomerase activity"/>
    <property type="evidence" value="ECO:0007669"/>
    <property type="project" value="UniProtKB-KW"/>
</dbReference>
<dbReference type="SUPFAM" id="SSF51366">
    <property type="entry name" value="Ribulose-phoshate binding barrel"/>
    <property type="match status" value="1"/>
</dbReference>
<dbReference type="HAMAP" id="MF_00135">
    <property type="entry name" value="PRAI"/>
    <property type="match status" value="1"/>
</dbReference>
<dbReference type="Pfam" id="PF00697">
    <property type="entry name" value="PRAI"/>
    <property type="match status" value="1"/>
</dbReference>
<gene>
    <name evidence="9" type="primary">trpF</name>
    <name evidence="11" type="ORF">ACFOWM_02495</name>
</gene>
<dbReference type="InterPro" id="IPR001240">
    <property type="entry name" value="PRAI_dom"/>
</dbReference>
<evidence type="ECO:0000256" key="7">
    <source>
        <dbReference type="ARBA" id="ARBA00023141"/>
    </source>
</evidence>
<dbReference type="EC" id="5.3.1.24" evidence="3 9"/>
<keyword evidence="6 9" id="KW-0822">Tryptophan biosynthesis</keyword>
<proteinExistence type="inferred from homology"/>
<comment type="similarity">
    <text evidence="9">Belongs to the TrpF family.</text>
</comment>
<comment type="pathway">
    <text evidence="2 9">Amino-acid biosynthesis; L-tryptophan biosynthesis; L-tryptophan from chorismate: step 3/5.</text>
</comment>
<dbReference type="RefSeq" id="WP_379706642.1">
    <property type="nucleotide sequence ID" value="NZ_JBHSCZ010000001.1"/>
</dbReference>
<organism evidence="11 12">
    <name type="scientific">Ferruginibacter yonginensis</name>
    <dbReference type="NCBI Taxonomy" id="1310416"/>
    <lineage>
        <taxon>Bacteria</taxon>
        <taxon>Pseudomonadati</taxon>
        <taxon>Bacteroidota</taxon>
        <taxon>Chitinophagia</taxon>
        <taxon>Chitinophagales</taxon>
        <taxon>Chitinophagaceae</taxon>
        <taxon>Ferruginibacter</taxon>
    </lineage>
</organism>
<dbReference type="PANTHER" id="PTHR42894:SF1">
    <property type="entry name" value="N-(5'-PHOSPHORIBOSYL)ANTHRANILATE ISOMERASE"/>
    <property type="match status" value="1"/>
</dbReference>
<dbReference type="InterPro" id="IPR011060">
    <property type="entry name" value="RibuloseP-bd_barrel"/>
</dbReference>